<dbReference type="SUPFAM" id="SSF161098">
    <property type="entry name" value="MetI-like"/>
    <property type="match status" value="1"/>
</dbReference>
<protein>
    <submittedName>
        <fullName evidence="10">General L-amino acid transport system permease protein</fullName>
    </submittedName>
</protein>
<accession>A0A2L2LM69</accession>
<feature type="transmembrane region" description="Helical" evidence="8">
    <location>
        <begin position="167"/>
        <end position="194"/>
    </location>
</feature>
<evidence type="ECO:0000256" key="4">
    <source>
        <dbReference type="ARBA" id="ARBA00022475"/>
    </source>
</evidence>
<keyword evidence="5 8" id="KW-0812">Transmembrane</keyword>
<dbReference type="InterPro" id="IPR043429">
    <property type="entry name" value="ArtM/GltK/GlnP/TcyL/YhdX-like"/>
</dbReference>
<evidence type="ECO:0000256" key="3">
    <source>
        <dbReference type="ARBA" id="ARBA00022448"/>
    </source>
</evidence>
<feature type="transmembrane region" description="Helical" evidence="8">
    <location>
        <begin position="206"/>
        <end position="230"/>
    </location>
</feature>
<feature type="transmembrane region" description="Helical" evidence="8">
    <location>
        <begin position="242"/>
        <end position="261"/>
    </location>
</feature>
<feature type="transmembrane region" description="Helical" evidence="8">
    <location>
        <begin position="96"/>
        <end position="112"/>
    </location>
</feature>
<dbReference type="GO" id="GO:0006865">
    <property type="term" value="P:amino acid transport"/>
    <property type="evidence" value="ECO:0007669"/>
    <property type="project" value="TreeGrafter"/>
</dbReference>
<comment type="similarity">
    <text evidence="2">Belongs to the binding-protein-dependent transport system permease family. HisMQ subfamily.</text>
</comment>
<proteinExistence type="inferred from homology"/>
<dbReference type="PROSITE" id="PS50928">
    <property type="entry name" value="ABC_TM1"/>
    <property type="match status" value="1"/>
</dbReference>
<keyword evidence="4" id="KW-1003">Cell membrane</keyword>
<feature type="domain" description="ABC transmembrane type-1" evidence="9">
    <location>
        <begin position="171"/>
        <end position="364"/>
    </location>
</feature>
<evidence type="ECO:0000256" key="6">
    <source>
        <dbReference type="ARBA" id="ARBA00022989"/>
    </source>
</evidence>
<evidence type="ECO:0000256" key="7">
    <source>
        <dbReference type="ARBA" id="ARBA00023136"/>
    </source>
</evidence>
<keyword evidence="10" id="KW-0614">Plasmid</keyword>
<name>A0A2L2LM69_AGRTU</name>
<feature type="transmembrane region" description="Helical" evidence="8">
    <location>
        <begin position="70"/>
        <end position="91"/>
    </location>
</feature>
<organism evidence="10 11">
    <name type="scientific">Agrobacterium tumefaciens</name>
    <dbReference type="NCBI Taxonomy" id="358"/>
    <lineage>
        <taxon>Bacteria</taxon>
        <taxon>Pseudomonadati</taxon>
        <taxon>Pseudomonadota</taxon>
        <taxon>Alphaproteobacteria</taxon>
        <taxon>Hyphomicrobiales</taxon>
        <taxon>Rhizobiaceae</taxon>
        <taxon>Rhizobium/Agrobacterium group</taxon>
        <taxon>Agrobacterium</taxon>
        <taxon>Agrobacterium tumefaciens complex</taxon>
    </lineage>
</organism>
<keyword evidence="6 8" id="KW-1133">Transmembrane helix</keyword>
<dbReference type="NCBIfam" id="TIGR01726">
    <property type="entry name" value="HEQRo_perm_3TM"/>
    <property type="match status" value="1"/>
</dbReference>
<reference evidence="10 11" key="1">
    <citation type="submission" date="2018-02" db="EMBL/GenBank/DDBJ databases">
        <title>Complete genome sequence of Agrobacterium tumefaciens 1D1609.</title>
        <authorList>
            <person name="Cho S.-T."/>
            <person name="Haryono M."/>
            <person name="Chang H.-H."/>
            <person name="Santos M.N."/>
            <person name="Lai E.-M."/>
            <person name="Kuo C.-H."/>
        </authorList>
    </citation>
    <scope>NUCLEOTIDE SEQUENCE [LARGE SCALE GENOMIC DNA]</scope>
    <source>
        <strain evidence="10 11">1D1609</strain>
        <plasmid evidence="11">Plasmid pat1d1609a</plasmid>
    </source>
</reference>
<gene>
    <name evidence="10" type="primary">aapQ</name>
    <name evidence="10" type="ORF">At1D1609_53900</name>
</gene>
<dbReference type="Gene3D" id="1.10.3720.10">
    <property type="entry name" value="MetI-like"/>
    <property type="match status" value="1"/>
</dbReference>
<dbReference type="PANTHER" id="PTHR30614:SF41">
    <property type="entry name" value="INNER MEMBRANE AMINO-ACID ABC TRANSPORTER PERMEASE PROTEIN YHDY"/>
    <property type="match status" value="1"/>
</dbReference>
<evidence type="ECO:0000256" key="8">
    <source>
        <dbReference type="RuleBase" id="RU363032"/>
    </source>
</evidence>
<evidence type="ECO:0000313" key="10">
    <source>
        <dbReference type="EMBL" id="AVH45422.1"/>
    </source>
</evidence>
<comment type="subcellular location">
    <subcellularLocation>
        <location evidence="1">Cell inner membrane</location>
        <topology evidence="1">Multi-pass membrane protein</topology>
    </subcellularLocation>
    <subcellularLocation>
        <location evidence="8">Cell membrane</location>
        <topology evidence="8">Multi-pass membrane protein</topology>
    </subcellularLocation>
</comment>
<feature type="transmembrane region" description="Helical" evidence="8">
    <location>
        <begin position="118"/>
        <end position="135"/>
    </location>
</feature>
<evidence type="ECO:0000259" key="9">
    <source>
        <dbReference type="PROSITE" id="PS50928"/>
    </source>
</evidence>
<feature type="transmembrane region" description="Helical" evidence="8">
    <location>
        <begin position="303"/>
        <end position="325"/>
    </location>
</feature>
<dbReference type="PANTHER" id="PTHR30614">
    <property type="entry name" value="MEMBRANE COMPONENT OF AMINO ACID ABC TRANSPORTER"/>
    <property type="match status" value="1"/>
</dbReference>
<evidence type="ECO:0000256" key="5">
    <source>
        <dbReference type="ARBA" id="ARBA00022692"/>
    </source>
</evidence>
<dbReference type="CDD" id="cd06261">
    <property type="entry name" value="TM_PBP2"/>
    <property type="match status" value="1"/>
</dbReference>
<dbReference type="GO" id="GO:0022857">
    <property type="term" value="F:transmembrane transporter activity"/>
    <property type="evidence" value="ECO:0007669"/>
    <property type="project" value="InterPro"/>
</dbReference>
<dbReference type="Pfam" id="PF00528">
    <property type="entry name" value="BPD_transp_1"/>
    <property type="match status" value="1"/>
</dbReference>
<feature type="transmembrane region" description="Helical" evidence="8">
    <location>
        <begin position="345"/>
        <end position="364"/>
    </location>
</feature>
<dbReference type="InterPro" id="IPR000515">
    <property type="entry name" value="MetI-like"/>
</dbReference>
<dbReference type="InterPro" id="IPR035906">
    <property type="entry name" value="MetI-like_sf"/>
</dbReference>
<dbReference type="AlphaFoldDB" id="A0A2L2LM69"/>
<keyword evidence="7 8" id="KW-0472">Membrane</keyword>
<dbReference type="InterPro" id="IPR010065">
    <property type="entry name" value="AA_ABC_transptr_permease_3TM"/>
</dbReference>
<feature type="transmembrane region" description="Helical" evidence="8">
    <location>
        <begin position="21"/>
        <end position="43"/>
    </location>
</feature>
<sequence length="376" mass="41314">MIAKSLKWSRHNLFGKPFDALLSLTVIPTVLWSIYQIITWVLVKAQWDIIPQSLRVLMIGIFPADQAWRAWGAVLILVAVLGAALGCVFIFKARHAGFLVLVLALLVLMIGLGDTATLAYLITTIAVFGSGWVLTSHLPLLRNVLLPAGFTGLIATFAIMSPPGAGLWGGLLLSILLTLVTSIVSLPIGIMLAFGRRSRFSSVRIICSAYIEVMRSVPLIMVVYWIWILMPVLTPQFNLADVVRGMVGFTIFYSAYVAEYVRSGLQAVPRGQTEAARSLGMSEFDINRSIVLPQALRVVVPPLVGNVLDIFNAAPLVFIIGLTDFLRAGQMILANPQYGDRTYEVYSFLFLTYFLIGSLITFVARKLEVHLAKGSR</sequence>
<feature type="transmembrane region" description="Helical" evidence="8">
    <location>
        <begin position="144"/>
        <end position="161"/>
    </location>
</feature>
<keyword evidence="3 8" id="KW-0813">Transport</keyword>
<evidence type="ECO:0000256" key="2">
    <source>
        <dbReference type="ARBA" id="ARBA00010072"/>
    </source>
</evidence>
<dbReference type="RefSeq" id="WP_104680447.1">
    <property type="nucleotide sequence ID" value="NZ_CP026927.1"/>
</dbReference>
<dbReference type="EMBL" id="CP026927">
    <property type="protein sequence ID" value="AVH45422.1"/>
    <property type="molecule type" value="Genomic_DNA"/>
</dbReference>
<evidence type="ECO:0000256" key="1">
    <source>
        <dbReference type="ARBA" id="ARBA00004429"/>
    </source>
</evidence>
<geneLocation type="plasmid" evidence="11">
    <name>pat1d1609a</name>
</geneLocation>
<dbReference type="GO" id="GO:0043190">
    <property type="term" value="C:ATP-binding cassette (ABC) transporter complex"/>
    <property type="evidence" value="ECO:0007669"/>
    <property type="project" value="InterPro"/>
</dbReference>
<dbReference type="Proteomes" id="UP000237717">
    <property type="component" value="Plasmid pAt1D1609a"/>
</dbReference>
<evidence type="ECO:0000313" key="11">
    <source>
        <dbReference type="Proteomes" id="UP000237717"/>
    </source>
</evidence>